<dbReference type="SUPFAM" id="SSF48403">
    <property type="entry name" value="Ankyrin repeat"/>
    <property type="match status" value="2"/>
</dbReference>
<dbReference type="Pfam" id="PF12796">
    <property type="entry name" value="Ank_2"/>
    <property type="match status" value="2"/>
</dbReference>
<dbReference type="PANTHER" id="PTHR24170">
    <property type="entry name" value="ANKYRIN REPEAT DOMAIN-CONTAINING PROTEIN 27"/>
    <property type="match status" value="1"/>
</dbReference>
<name>A0A433SW00_ELYCH</name>
<dbReference type="GO" id="GO:0005769">
    <property type="term" value="C:early endosome"/>
    <property type="evidence" value="ECO:0007669"/>
    <property type="project" value="TreeGrafter"/>
</dbReference>
<feature type="repeat" description="ANK" evidence="1">
    <location>
        <begin position="535"/>
        <end position="567"/>
    </location>
</feature>
<protein>
    <recommendedName>
        <fullName evidence="3">VPS9 domain-containing protein</fullName>
    </recommendedName>
</protein>
<feature type="repeat" description="ANK" evidence="1">
    <location>
        <begin position="502"/>
        <end position="534"/>
    </location>
</feature>
<dbReference type="CDD" id="cd22885">
    <property type="entry name" value="ANKRD27_zf1"/>
    <property type="match status" value="1"/>
</dbReference>
<feature type="repeat" description="ANK" evidence="1">
    <location>
        <begin position="601"/>
        <end position="633"/>
    </location>
</feature>
<dbReference type="PROSITE" id="PS50297">
    <property type="entry name" value="ANK_REP_REGION"/>
    <property type="match status" value="7"/>
</dbReference>
<evidence type="ECO:0000256" key="1">
    <source>
        <dbReference type="PROSITE-ProRule" id="PRU00023"/>
    </source>
</evidence>
<keyword evidence="1" id="KW-0040">ANK repeat</keyword>
<evidence type="ECO:0000313" key="5">
    <source>
        <dbReference type="Proteomes" id="UP000271974"/>
    </source>
</evidence>
<dbReference type="STRING" id="188477.A0A433SW00"/>
<evidence type="ECO:0000313" key="4">
    <source>
        <dbReference type="EMBL" id="RUS73472.1"/>
    </source>
</evidence>
<dbReference type="EMBL" id="RQTK01000932">
    <property type="protein sequence ID" value="RUS73472.1"/>
    <property type="molecule type" value="Genomic_DNA"/>
</dbReference>
<dbReference type="InterPro" id="IPR051248">
    <property type="entry name" value="UPF0507/Ank_repeat_27"/>
</dbReference>
<dbReference type="GO" id="GO:0097422">
    <property type="term" value="C:tubular endosome"/>
    <property type="evidence" value="ECO:0007669"/>
    <property type="project" value="TreeGrafter"/>
</dbReference>
<feature type="region of interest" description="Disordered" evidence="2">
    <location>
        <begin position="790"/>
        <end position="809"/>
    </location>
</feature>
<feature type="domain" description="VPS9" evidence="3">
    <location>
        <begin position="1"/>
        <end position="98"/>
    </location>
</feature>
<dbReference type="GO" id="GO:0048812">
    <property type="term" value="P:neuron projection morphogenesis"/>
    <property type="evidence" value="ECO:0007669"/>
    <property type="project" value="TreeGrafter"/>
</dbReference>
<dbReference type="GO" id="GO:0043005">
    <property type="term" value="C:neuron projection"/>
    <property type="evidence" value="ECO:0007669"/>
    <property type="project" value="TreeGrafter"/>
</dbReference>
<dbReference type="InterPro" id="IPR002110">
    <property type="entry name" value="Ankyrin_rpt"/>
</dbReference>
<dbReference type="SMART" id="SM00248">
    <property type="entry name" value="ANK"/>
    <property type="match status" value="8"/>
</dbReference>
<feature type="repeat" description="ANK" evidence="1">
    <location>
        <begin position="568"/>
        <end position="600"/>
    </location>
</feature>
<dbReference type="Gene3D" id="1.25.40.20">
    <property type="entry name" value="Ankyrin repeat-containing domain"/>
    <property type="match status" value="4"/>
</dbReference>
<dbReference type="GO" id="GO:0045022">
    <property type="term" value="P:early endosome to late endosome transport"/>
    <property type="evidence" value="ECO:0007669"/>
    <property type="project" value="TreeGrafter"/>
</dbReference>
<dbReference type="OrthoDB" id="411646at2759"/>
<dbReference type="CDD" id="cd22886">
    <property type="entry name" value="ANKRD27_zf2"/>
    <property type="match status" value="1"/>
</dbReference>
<dbReference type="Proteomes" id="UP000271974">
    <property type="component" value="Unassembled WGS sequence"/>
</dbReference>
<comment type="caution">
    <text evidence="4">The sequence shown here is derived from an EMBL/GenBank/DDBJ whole genome shotgun (WGS) entry which is preliminary data.</text>
</comment>
<dbReference type="Pfam" id="PF00023">
    <property type="entry name" value="Ank"/>
    <property type="match status" value="2"/>
</dbReference>
<dbReference type="AlphaFoldDB" id="A0A433SW00"/>
<reference evidence="4 5" key="1">
    <citation type="submission" date="2019-01" db="EMBL/GenBank/DDBJ databases">
        <title>A draft genome assembly of the solar-powered sea slug Elysia chlorotica.</title>
        <authorList>
            <person name="Cai H."/>
            <person name="Li Q."/>
            <person name="Fang X."/>
            <person name="Li J."/>
            <person name="Curtis N.E."/>
            <person name="Altenburger A."/>
            <person name="Shibata T."/>
            <person name="Feng M."/>
            <person name="Maeda T."/>
            <person name="Schwartz J.A."/>
            <person name="Shigenobu S."/>
            <person name="Lundholm N."/>
            <person name="Nishiyama T."/>
            <person name="Yang H."/>
            <person name="Hasebe M."/>
            <person name="Li S."/>
            <person name="Pierce S.K."/>
            <person name="Wang J."/>
        </authorList>
    </citation>
    <scope>NUCLEOTIDE SEQUENCE [LARGE SCALE GENOMIC DNA]</scope>
    <source>
        <strain evidence="4">EC2010</strain>
        <tissue evidence="4">Whole organism of an adult</tissue>
    </source>
</reference>
<dbReference type="GO" id="GO:0005085">
    <property type="term" value="F:guanyl-nucleotide exchange factor activity"/>
    <property type="evidence" value="ECO:0007669"/>
    <property type="project" value="TreeGrafter"/>
</dbReference>
<dbReference type="GO" id="GO:0005770">
    <property type="term" value="C:late endosome"/>
    <property type="evidence" value="ECO:0007669"/>
    <property type="project" value="TreeGrafter"/>
</dbReference>
<feature type="repeat" description="ANK" evidence="1">
    <location>
        <begin position="229"/>
        <end position="261"/>
    </location>
</feature>
<proteinExistence type="predicted"/>
<organism evidence="4 5">
    <name type="scientific">Elysia chlorotica</name>
    <name type="common">Eastern emerald elysia</name>
    <name type="synonym">Sea slug</name>
    <dbReference type="NCBI Taxonomy" id="188477"/>
    <lineage>
        <taxon>Eukaryota</taxon>
        <taxon>Metazoa</taxon>
        <taxon>Spiralia</taxon>
        <taxon>Lophotrochozoa</taxon>
        <taxon>Mollusca</taxon>
        <taxon>Gastropoda</taxon>
        <taxon>Heterobranchia</taxon>
        <taxon>Euthyneura</taxon>
        <taxon>Panpulmonata</taxon>
        <taxon>Sacoglossa</taxon>
        <taxon>Placobranchoidea</taxon>
        <taxon>Plakobranchidae</taxon>
        <taxon>Elysia</taxon>
    </lineage>
</organism>
<dbReference type="GO" id="GO:0030133">
    <property type="term" value="C:transport vesicle"/>
    <property type="evidence" value="ECO:0007669"/>
    <property type="project" value="TreeGrafter"/>
</dbReference>
<feature type="compositionally biased region" description="Polar residues" evidence="2">
    <location>
        <begin position="796"/>
        <end position="809"/>
    </location>
</feature>
<dbReference type="InterPro" id="IPR037191">
    <property type="entry name" value="VPS9_dom_sf"/>
</dbReference>
<feature type="region of interest" description="Disordered" evidence="2">
    <location>
        <begin position="833"/>
        <end position="872"/>
    </location>
</feature>
<evidence type="ECO:0000259" key="3">
    <source>
        <dbReference type="PROSITE" id="PS51205"/>
    </source>
</evidence>
<dbReference type="Pfam" id="PF02204">
    <property type="entry name" value="VPS9"/>
    <property type="match status" value="1"/>
</dbReference>
<dbReference type="GO" id="GO:0000149">
    <property type="term" value="F:SNARE binding"/>
    <property type="evidence" value="ECO:0007669"/>
    <property type="project" value="TreeGrafter"/>
</dbReference>
<feature type="region of interest" description="Disordered" evidence="2">
    <location>
        <begin position="667"/>
        <end position="688"/>
    </location>
</feature>
<feature type="repeat" description="ANK" evidence="1">
    <location>
        <begin position="262"/>
        <end position="294"/>
    </location>
</feature>
<dbReference type="GO" id="GO:0005886">
    <property type="term" value="C:plasma membrane"/>
    <property type="evidence" value="ECO:0007669"/>
    <property type="project" value="TreeGrafter"/>
</dbReference>
<accession>A0A433SW00</accession>
<dbReference type="PROSITE" id="PS50088">
    <property type="entry name" value="ANK_REPEAT"/>
    <property type="match status" value="8"/>
</dbReference>
<feature type="repeat" description="ANK" evidence="1">
    <location>
        <begin position="300"/>
        <end position="332"/>
    </location>
</feature>
<sequence>MGRLFCIKRVVAALTKPTREVKKDKRKDSVTMMTTDDLLPILIFLIIKSDTPNWMANLVYMQHFHFAKSSDDDEFGFYLASVEASIEHIRSGNIKNETMTLKRERWNSILIQDPTDPTVVTKSLSPLHTSIDDFFKLVQEGDEQRVVQMLDRPNKTTEEVQLKLCHPLCSCDKCEKLLAALRNNSDLVTAYTRDNRGYTALHIAAYYGQGMLIDQLVKHQAIVDATDYLGLTPLHLACQRGYQNVMLLLVHFGADVMAVDNEGNTPLHLSCANGHEDCVKALVFYDASQNMLNINAANEVGDTPLHLAAKWGYESIVKTLLESGADSTLRNRKKQTAVSLAQNIKVQRLLQLAADGLDLMPLRPQFANESARSRQGSSSGSFLSTMRSPSFSSKLETDVPSFAIQTASLEEASEKEKRRHKEKLFKAIIEGDIQLVKFYLGIDGSHNMYDDFEDEDGVVAAMSPKSLADMCHPLCQCDRCHNIQKASRYSKGLVDVNSRTTTGYCPIHMAVLHNHSDILGLLLSLHADTSAQNHKSLTPLHLACCVRNSLTTDMLIKAGARLDIQDMNGDTPLLIAASNGFINGVHMLIQARANLNVVNNRGNTALHEALKRDHIDTAACLLKACADPRIKNCHSQLPIQFTEDATILALIQTVVLILEDKDKVKQRSEQRRVTSVNKKPKQDPEKHVRSMKDLFSAFEKADLDNLQNLSSAIKSFNRDSTLKKAETKDRSQTMLSEMARKHSIVSFDRGSLKKVQSFDRTDPLYTYSLFQEGCRVYDAQDDPNRELDGLEKLTRSRNGSFNHSRSLSSYEGSGEWTIIFKKQNRPSDILEGTQSEENQEATAASDRNLQPEQLSETSTSNDKPSSVNGSSNHRTQIYLQSSQRSTSAVFDDGSSWTQLQPSQPAIVICCDDDAQSRALYGQDNGIPQDHCEADKPKDNDDSFSNKEYIQPITTNLTINSNKNTISDLMNEVHDTKSPAEMDLSSTCAQCDSGFLEESTSNGP</sequence>
<dbReference type="Gene3D" id="1.20.1050.80">
    <property type="entry name" value="VPS9 domain"/>
    <property type="match status" value="1"/>
</dbReference>
<feature type="repeat" description="ANK" evidence="1">
    <location>
        <begin position="196"/>
        <end position="228"/>
    </location>
</feature>
<keyword evidence="5" id="KW-1185">Reference proteome</keyword>
<dbReference type="InterPro" id="IPR036770">
    <property type="entry name" value="Ankyrin_rpt-contain_sf"/>
</dbReference>
<dbReference type="InterPro" id="IPR003123">
    <property type="entry name" value="VPS9"/>
</dbReference>
<dbReference type="PRINTS" id="PR01415">
    <property type="entry name" value="ANKYRIN"/>
</dbReference>
<evidence type="ECO:0000256" key="2">
    <source>
        <dbReference type="SAM" id="MobiDB-lite"/>
    </source>
</evidence>
<dbReference type="PROSITE" id="PS51205">
    <property type="entry name" value="VPS9"/>
    <property type="match status" value="1"/>
</dbReference>
<gene>
    <name evidence="4" type="ORF">EGW08_018770</name>
</gene>
<dbReference type="PANTHER" id="PTHR24170:SF2">
    <property type="entry name" value="ANKYRIN REPEAT DOMAIN-CONTAINING PROTEIN 27"/>
    <property type="match status" value="1"/>
</dbReference>